<feature type="non-terminal residue" evidence="1">
    <location>
        <position position="132"/>
    </location>
</feature>
<dbReference type="Proteomes" id="UP000800036">
    <property type="component" value="Unassembled WGS sequence"/>
</dbReference>
<name>A0A6A5USC7_9PLEO</name>
<keyword evidence="2" id="KW-1185">Reference proteome</keyword>
<proteinExistence type="predicted"/>
<reference evidence="1" key="1">
    <citation type="journal article" date="2020" name="Stud. Mycol.">
        <title>101 Dothideomycetes genomes: a test case for predicting lifestyles and emergence of pathogens.</title>
        <authorList>
            <person name="Haridas S."/>
            <person name="Albert R."/>
            <person name="Binder M."/>
            <person name="Bloem J."/>
            <person name="Labutti K."/>
            <person name="Salamov A."/>
            <person name="Andreopoulos B."/>
            <person name="Baker S."/>
            <person name="Barry K."/>
            <person name="Bills G."/>
            <person name="Bluhm B."/>
            <person name="Cannon C."/>
            <person name="Castanera R."/>
            <person name="Culley D."/>
            <person name="Daum C."/>
            <person name="Ezra D."/>
            <person name="Gonzalez J."/>
            <person name="Henrissat B."/>
            <person name="Kuo A."/>
            <person name="Liang C."/>
            <person name="Lipzen A."/>
            <person name="Lutzoni F."/>
            <person name="Magnuson J."/>
            <person name="Mondo S."/>
            <person name="Nolan M."/>
            <person name="Ohm R."/>
            <person name="Pangilinan J."/>
            <person name="Park H.-J."/>
            <person name="Ramirez L."/>
            <person name="Alfaro M."/>
            <person name="Sun H."/>
            <person name="Tritt A."/>
            <person name="Yoshinaga Y."/>
            <person name="Zwiers L.-H."/>
            <person name="Turgeon B."/>
            <person name="Goodwin S."/>
            <person name="Spatafora J."/>
            <person name="Crous P."/>
            <person name="Grigoriev I."/>
        </authorList>
    </citation>
    <scope>NUCLEOTIDE SEQUENCE</scope>
    <source>
        <strain evidence="1">CBS 107.79</strain>
    </source>
</reference>
<evidence type="ECO:0000313" key="1">
    <source>
        <dbReference type="EMBL" id="KAF1967755.1"/>
    </source>
</evidence>
<evidence type="ECO:0000313" key="2">
    <source>
        <dbReference type="Proteomes" id="UP000800036"/>
    </source>
</evidence>
<organism evidence="1 2">
    <name type="scientific">Bimuria novae-zelandiae CBS 107.79</name>
    <dbReference type="NCBI Taxonomy" id="1447943"/>
    <lineage>
        <taxon>Eukaryota</taxon>
        <taxon>Fungi</taxon>
        <taxon>Dikarya</taxon>
        <taxon>Ascomycota</taxon>
        <taxon>Pezizomycotina</taxon>
        <taxon>Dothideomycetes</taxon>
        <taxon>Pleosporomycetidae</taxon>
        <taxon>Pleosporales</taxon>
        <taxon>Massarineae</taxon>
        <taxon>Didymosphaeriaceae</taxon>
        <taxon>Bimuria</taxon>
    </lineage>
</organism>
<dbReference type="AlphaFoldDB" id="A0A6A5USC7"/>
<gene>
    <name evidence="1" type="ORF">BU23DRAFT_559094</name>
</gene>
<sequence>MDVEGFLVGGDAAGSTTMATLLATPRPRQDAPIKDCAVWLNPGCATGSQRGSENVHCECGQGRGRCSVRRPKEVTVIWIHHLIKDVHICHSGDKICRGGISITPAEWCANRGRFQGWEDRSNLAIGNDSTML</sequence>
<dbReference type="EMBL" id="ML976728">
    <property type="protein sequence ID" value="KAF1967755.1"/>
    <property type="molecule type" value="Genomic_DNA"/>
</dbReference>
<accession>A0A6A5USC7</accession>
<protein>
    <submittedName>
        <fullName evidence="1">Uncharacterized protein</fullName>
    </submittedName>
</protein>